<dbReference type="GeneID" id="70584028"/>
<dbReference type="RefSeq" id="WP_078926190.1">
    <property type="nucleotide sequence ID" value="NZ_FUXB01000008.1"/>
</dbReference>
<dbReference type="InterPro" id="IPR010099">
    <property type="entry name" value="SDR39U1"/>
</dbReference>
<evidence type="ECO:0008006" key="6">
    <source>
        <dbReference type="Google" id="ProtNLM"/>
    </source>
</evidence>
<comment type="similarity">
    <text evidence="1">Belongs to the NAD(P)-dependent epimerase/dehydratase family. SDR39U1 subfamily.</text>
</comment>
<evidence type="ECO:0000313" key="4">
    <source>
        <dbReference type="EMBL" id="SJZ92816.1"/>
    </source>
</evidence>
<dbReference type="Pfam" id="PF08338">
    <property type="entry name" value="DUF1731"/>
    <property type="match status" value="1"/>
</dbReference>
<proteinExistence type="inferred from homology"/>
<dbReference type="AlphaFoldDB" id="A0A1T4PNI8"/>
<evidence type="ECO:0000259" key="2">
    <source>
        <dbReference type="Pfam" id="PF01370"/>
    </source>
</evidence>
<feature type="domain" description="NAD-dependent epimerase/dehydratase" evidence="2">
    <location>
        <begin position="3"/>
        <end position="226"/>
    </location>
</feature>
<sequence length="304" mass="34411">MKILITGATGLIGRALVKQLMTHDLVILTREIHRAKQQLAHIQSQSLSFINNLDSLNNLNGYYAVINLAGEPIADKRWTKQQKQRICQSRWSITEKLVDLIHGSTSPPSVFISGSAVGYYGDQQLHPFDESLQVQSAQFPHSICKKWEHIARRAESERTRVCLLRTGIVLSTEGGALAKMLLPYRYGLGGPIGRGEQYMPWIHICDMVRAIVYLLETEHAQGAFNLCAPHPVQNRIFSRCLASTLKRPHLLFTPKWAIRLLMGEASVLLFDSIRAKPKKLTELGFQFTYSRIESALKQLLQHHH</sequence>
<feature type="domain" description="DUF1731" evidence="3">
    <location>
        <begin position="253"/>
        <end position="299"/>
    </location>
</feature>
<dbReference type="InterPro" id="IPR001509">
    <property type="entry name" value="Epimerase_deHydtase"/>
</dbReference>
<dbReference type="SUPFAM" id="SSF51735">
    <property type="entry name" value="NAD(P)-binding Rossmann-fold domains"/>
    <property type="match status" value="1"/>
</dbReference>
<name>A0A1T4PNI8_VIBCI</name>
<evidence type="ECO:0000256" key="1">
    <source>
        <dbReference type="ARBA" id="ARBA00009353"/>
    </source>
</evidence>
<reference evidence="5" key="1">
    <citation type="submission" date="2017-02" db="EMBL/GenBank/DDBJ databases">
        <authorList>
            <person name="Varghese N."/>
            <person name="Submissions S."/>
        </authorList>
    </citation>
    <scope>NUCLEOTIDE SEQUENCE [LARGE SCALE GENOMIC DNA]</scope>
    <source>
        <strain evidence="5">DSM 19608</strain>
    </source>
</reference>
<dbReference type="Proteomes" id="UP000190834">
    <property type="component" value="Unassembled WGS sequence"/>
</dbReference>
<protein>
    <recommendedName>
        <fullName evidence="6">TIGR01777 family protein</fullName>
    </recommendedName>
</protein>
<dbReference type="InterPro" id="IPR013549">
    <property type="entry name" value="DUF1731"/>
</dbReference>
<gene>
    <name evidence="4" type="ORF">SAMN02745782_01795</name>
</gene>
<dbReference type="EMBL" id="FUXB01000008">
    <property type="protein sequence ID" value="SJZ92816.1"/>
    <property type="molecule type" value="Genomic_DNA"/>
</dbReference>
<dbReference type="OrthoDB" id="9801773at2"/>
<dbReference type="PANTHER" id="PTHR11092">
    <property type="entry name" value="SUGAR NUCLEOTIDE EPIMERASE RELATED"/>
    <property type="match status" value="1"/>
</dbReference>
<dbReference type="Gene3D" id="3.40.50.720">
    <property type="entry name" value="NAD(P)-binding Rossmann-like Domain"/>
    <property type="match status" value="1"/>
</dbReference>
<accession>A0A1T4PNI8</accession>
<dbReference type="CDD" id="cd05242">
    <property type="entry name" value="SDR_a8"/>
    <property type="match status" value="1"/>
</dbReference>
<organism evidence="4 5">
    <name type="scientific">Vibrio cincinnatiensis DSM 19608</name>
    <dbReference type="NCBI Taxonomy" id="1123491"/>
    <lineage>
        <taxon>Bacteria</taxon>
        <taxon>Pseudomonadati</taxon>
        <taxon>Pseudomonadota</taxon>
        <taxon>Gammaproteobacteria</taxon>
        <taxon>Vibrionales</taxon>
        <taxon>Vibrionaceae</taxon>
        <taxon>Vibrio</taxon>
    </lineage>
</organism>
<dbReference type="NCBIfam" id="TIGR01777">
    <property type="entry name" value="yfcH"/>
    <property type="match status" value="1"/>
</dbReference>
<evidence type="ECO:0000313" key="5">
    <source>
        <dbReference type="Proteomes" id="UP000190834"/>
    </source>
</evidence>
<dbReference type="InterPro" id="IPR036291">
    <property type="entry name" value="NAD(P)-bd_dom_sf"/>
</dbReference>
<dbReference type="Pfam" id="PF01370">
    <property type="entry name" value="Epimerase"/>
    <property type="match status" value="1"/>
</dbReference>
<dbReference type="PANTHER" id="PTHR11092:SF0">
    <property type="entry name" value="EPIMERASE FAMILY PROTEIN SDR39U1"/>
    <property type="match status" value="1"/>
</dbReference>
<evidence type="ECO:0000259" key="3">
    <source>
        <dbReference type="Pfam" id="PF08338"/>
    </source>
</evidence>
<keyword evidence="5" id="KW-1185">Reference proteome</keyword>
<dbReference type="STRING" id="1123491.SAMN02745782_01795"/>